<keyword evidence="4" id="KW-0747">Spliceosome</keyword>
<dbReference type="GO" id="GO:0003723">
    <property type="term" value="F:RNA binding"/>
    <property type="evidence" value="ECO:0007669"/>
    <property type="project" value="UniProtKB-KW"/>
</dbReference>
<evidence type="ECO:0000256" key="2">
    <source>
        <dbReference type="ARBA" id="ARBA00015189"/>
    </source>
</evidence>
<evidence type="ECO:0000256" key="7">
    <source>
        <dbReference type="ARBA" id="ARBA00035004"/>
    </source>
</evidence>
<evidence type="ECO:0000256" key="1">
    <source>
        <dbReference type="ARBA" id="ARBA00006938"/>
    </source>
</evidence>
<evidence type="ECO:0000256" key="3">
    <source>
        <dbReference type="ARBA" id="ARBA00022664"/>
    </source>
</evidence>
<dbReference type="EMBL" id="OA882210">
    <property type="protein sequence ID" value="CAD7273795.1"/>
    <property type="molecule type" value="Genomic_DNA"/>
</dbReference>
<evidence type="ECO:0000313" key="8">
    <source>
        <dbReference type="EMBL" id="CAD7273795.1"/>
    </source>
</evidence>
<dbReference type="OrthoDB" id="78358at2759"/>
<dbReference type="GO" id="GO:0008380">
    <property type="term" value="P:RNA splicing"/>
    <property type="evidence" value="ECO:0007669"/>
    <property type="project" value="UniProtKB-KW"/>
</dbReference>
<dbReference type="GO" id="GO:0005654">
    <property type="term" value="C:nucleoplasm"/>
    <property type="evidence" value="ECO:0007669"/>
    <property type="project" value="TreeGrafter"/>
</dbReference>
<dbReference type="GO" id="GO:0006397">
    <property type="term" value="P:mRNA processing"/>
    <property type="evidence" value="ECO:0007669"/>
    <property type="project" value="UniProtKB-KW"/>
</dbReference>
<keyword evidence="9" id="KW-1185">Reference proteome</keyword>
<dbReference type="InterPro" id="IPR034264">
    <property type="entry name" value="RBM48_RRM"/>
</dbReference>
<dbReference type="GO" id="GO:0005681">
    <property type="term" value="C:spliceosomal complex"/>
    <property type="evidence" value="ECO:0007669"/>
    <property type="project" value="UniProtKB-KW"/>
</dbReference>
<dbReference type="InterPro" id="IPR035979">
    <property type="entry name" value="RBD_domain_sf"/>
</dbReference>
<evidence type="ECO:0000256" key="5">
    <source>
        <dbReference type="ARBA" id="ARBA00022884"/>
    </source>
</evidence>
<dbReference type="InterPro" id="IPR012677">
    <property type="entry name" value="Nucleotide-bd_a/b_plait_sf"/>
</dbReference>
<dbReference type="PANTHER" id="PTHR20957">
    <property type="entry name" value="RNA-BINDING PROTEIN 48"/>
    <property type="match status" value="1"/>
</dbReference>
<protein>
    <recommendedName>
        <fullName evidence="2">RNA-binding protein 48</fullName>
    </recommendedName>
</protein>
<keyword evidence="6" id="KW-0508">mRNA splicing</keyword>
<sequence>MTEKLDHHVQSELCYTRPAYRQGRKFTAVKVYTVCNESKYLLIQGVPSVKLDQEMKKACEKYGKLVSAERLEDYPPLEQFTETWLVCYQFLASARHAKRFLDGKNFFGGILHVCYAPEKESVGDLRQKLKSRRDDVKRRLRRLANQATRPSD</sequence>
<comment type="function">
    <text evidence="7">As a component of the minor spliceosome, involved in the splicing of U12-type introns in pre-mRNAs.</text>
</comment>
<accession>A0A7R9BEK4</accession>
<name>A0A7R9BEK4_9CRUS</name>
<gene>
    <name evidence="8" type="ORF">NMOB1V02_LOCUS1665</name>
</gene>
<dbReference type="SUPFAM" id="SSF54928">
    <property type="entry name" value="RNA-binding domain, RBD"/>
    <property type="match status" value="1"/>
</dbReference>
<dbReference type="InterPro" id="IPR039599">
    <property type="entry name" value="RBM48"/>
</dbReference>
<dbReference type="Proteomes" id="UP000678499">
    <property type="component" value="Unassembled WGS sequence"/>
</dbReference>
<organism evidence="8">
    <name type="scientific">Notodromas monacha</name>
    <dbReference type="NCBI Taxonomy" id="399045"/>
    <lineage>
        <taxon>Eukaryota</taxon>
        <taxon>Metazoa</taxon>
        <taxon>Ecdysozoa</taxon>
        <taxon>Arthropoda</taxon>
        <taxon>Crustacea</taxon>
        <taxon>Oligostraca</taxon>
        <taxon>Ostracoda</taxon>
        <taxon>Podocopa</taxon>
        <taxon>Podocopida</taxon>
        <taxon>Cypridocopina</taxon>
        <taxon>Cypridoidea</taxon>
        <taxon>Cyprididae</taxon>
        <taxon>Notodromas</taxon>
    </lineage>
</organism>
<evidence type="ECO:0000256" key="4">
    <source>
        <dbReference type="ARBA" id="ARBA00022728"/>
    </source>
</evidence>
<evidence type="ECO:0000256" key="6">
    <source>
        <dbReference type="ARBA" id="ARBA00023187"/>
    </source>
</evidence>
<dbReference type="EMBL" id="CAJPEX010000173">
    <property type="protein sequence ID" value="CAG0913947.1"/>
    <property type="molecule type" value="Genomic_DNA"/>
</dbReference>
<keyword evidence="3" id="KW-0507">mRNA processing</keyword>
<comment type="similarity">
    <text evidence="1">Belongs to the RBM48 family.</text>
</comment>
<dbReference type="PANTHER" id="PTHR20957:SF0">
    <property type="entry name" value="RNA-BINDING PROTEIN 48"/>
    <property type="match status" value="1"/>
</dbReference>
<dbReference type="AlphaFoldDB" id="A0A7R9BEK4"/>
<proteinExistence type="inferred from homology"/>
<keyword evidence="5" id="KW-0694">RNA-binding</keyword>
<dbReference type="CDD" id="cd12442">
    <property type="entry name" value="RRM_RBM48"/>
    <property type="match status" value="1"/>
</dbReference>
<evidence type="ECO:0000313" key="9">
    <source>
        <dbReference type="Proteomes" id="UP000678499"/>
    </source>
</evidence>
<reference evidence="8" key="1">
    <citation type="submission" date="2020-11" db="EMBL/GenBank/DDBJ databases">
        <authorList>
            <person name="Tran Van P."/>
        </authorList>
    </citation>
    <scope>NUCLEOTIDE SEQUENCE</scope>
</reference>
<dbReference type="Gene3D" id="3.30.70.330">
    <property type="match status" value="1"/>
</dbReference>